<sequence length="22" mass="2492">MQVFQISVLRNNVQNTFGSAHT</sequence>
<evidence type="ECO:0000313" key="1">
    <source>
        <dbReference type="EMBL" id="JAE28506.1"/>
    </source>
</evidence>
<organism evidence="1">
    <name type="scientific">Arundo donax</name>
    <name type="common">Giant reed</name>
    <name type="synonym">Donax arundinaceus</name>
    <dbReference type="NCBI Taxonomy" id="35708"/>
    <lineage>
        <taxon>Eukaryota</taxon>
        <taxon>Viridiplantae</taxon>
        <taxon>Streptophyta</taxon>
        <taxon>Embryophyta</taxon>
        <taxon>Tracheophyta</taxon>
        <taxon>Spermatophyta</taxon>
        <taxon>Magnoliopsida</taxon>
        <taxon>Liliopsida</taxon>
        <taxon>Poales</taxon>
        <taxon>Poaceae</taxon>
        <taxon>PACMAD clade</taxon>
        <taxon>Arundinoideae</taxon>
        <taxon>Arundineae</taxon>
        <taxon>Arundo</taxon>
    </lineage>
</organism>
<dbReference type="AlphaFoldDB" id="A0A0A9H102"/>
<reference evidence="1" key="1">
    <citation type="submission" date="2014-09" db="EMBL/GenBank/DDBJ databases">
        <authorList>
            <person name="Magalhaes I.L.F."/>
            <person name="Oliveira U."/>
            <person name="Santos F.R."/>
            <person name="Vidigal T.H.D.A."/>
            <person name="Brescovit A.D."/>
            <person name="Santos A.J."/>
        </authorList>
    </citation>
    <scope>NUCLEOTIDE SEQUENCE</scope>
    <source>
        <tissue evidence="1">Shoot tissue taken approximately 20 cm above the soil surface</tissue>
    </source>
</reference>
<protein>
    <submittedName>
        <fullName evidence="1">Uncharacterized protein</fullName>
    </submittedName>
</protein>
<reference evidence="1" key="2">
    <citation type="journal article" date="2015" name="Data Brief">
        <title>Shoot transcriptome of the giant reed, Arundo donax.</title>
        <authorList>
            <person name="Barrero R.A."/>
            <person name="Guerrero F.D."/>
            <person name="Moolhuijzen P."/>
            <person name="Goolsby J.A."/>
            <person name="Tidwell J."/>
            <person name="Bellgard S.E."/>
            <person name="Bellgard M.I."/>
        </authorList>
    </citation>
    <scope>NUCLEOTIDE SEQUENCE</scope>
    <source>
        <tissue evidence="1">Shoot tissue taken approximately 20 cm above the soil surface</tissue>
    </source>
</reference>
<name>A0A0A9H102_ARUDO</name>
<dbReference type="EMBL" id="GBRH01169390">
    <property type="protein sequence ID" value="JAE28506.1"/>
    <property type="molecule type" value="Transcribed_RNA"/>
</dbReference>
<proteinExistence type="predicted"/>
<accession>A0A0A9H102</accession>